<reference evidence="2 3" key="1">
    <citation type="journal article" date="2010" name="Stand. Genomic Sci.">
        <title>Complete genome sequence of Nocardiopsis dassonvillei type strain (IMRU 509).</title>
        <authorList>
            <person name="Sun H."/>
            <person name="Lapidus A."/>
            <person name="Nolan M."/>
            <person name="Lucas S."/>
            <person name="Del Rio T.G."/>
            <person name="Tice H."/>
            <person name="Cheng J.F."/>
            <person name="Tapia R."/>
            <person name="Han C."/>
            <person name="Goodwin L."/>
            <person name="Pitluck S."/>
            <person name="Pagani I."/>
            <person name="Ivanova N."/>
            <person name="Mavromatis K."/>
            <person name="Mikhailova N."/>
            <person name="Pati A."/>
            <person name="Chen A."/>
            <person name="Palaniappan K."/>
            <person name="Land M."/>
            <person name="Hauser L."/>
            <person name="Chang Y.J."/>
            <person name="Jeffries C.D."/>
            <person name="Djao O.D."/>
            <person name="Rohde M."/>
            <person name="Sikorski J."/>
            <person name="Goker M."/>
            <person name="Woyke T."/>
            <person name="Bristow J."/>
            <person name="Eisen J.A."/>
            <person name="Markowitz V."/>
            <person name="Hugenholtz P."/>
            <person name="Kyrpides N.C."/>
            <person name="Klenk H.P."/>
        </authorList>
    </citation>
    <scope>NUCLEOTIDE SEQUENCE [LARGE SCALE GENOMIC DNA]</scope>
    <source>
        <strain evidence="3">ATCC 23218 / DSM 43111 / CIP 107115 / JCM 7437 / KCTC 9190 / NBRC 14626 / NCTC 10488 / NRRL B-5397 / IMRU 509</strain>
        <plasmid evidence="3">Chromosome 2</plasmid>
    </source>
</reference>
<gene>
    <name evidence="2" type="ordered locus">Ndas_5536</name>
</gene>
<geneLocation type="plasmid" evidence="3">
    <name>pNDAS01</name>
</geneLocation>
<sequence length="164" mass="16564">MTPTSMPGTGEHTEEAPVPRKSWKRRCGTATAALATVASILVLSSATTAQGADPAQVCNASHPEGNGVYSETVNQAAIPNGLGTVYLYYEGTTGYNCAVTVGTAGTMYMDVGLRQSGSGGGSWDSGTFDQYAGPVYVHAPGICVDTTGAVGDQSATLTGTNCGS</sequence>
<feature type="region of interest" description="Disordered" evidence="1">
    <location>
        <begin position="1"/>
        <end position="23"/>
    </location>
</feature>
<dbReference type="HOGENOM" id="CLU_144851_0_0_11"/>
<organism evidence="2 3">
    <name type="scientific">Nocardiopsis dassonvillei (strain ATCC 23218 / DSM 43111 / CIP 107115 / JCM 7437 / KCTC 9190 / NBRC 14626 / NCTC 10488 / NRRL B-5397 / IMRU 509)</name>
    <name type="common">Actinomadura dassonvillei</name>
    <dbReference type="NCBI Taxonomy" id="446468"/>
    <lineage>
        <taxon>Bacteria</taxon>
        <taxon>Bacillati</taxon>
        <taxon>Actinomycetota</taxon>
        <taxon>Actinomycetes</taxon>
        <taxon>Streptosporangiales</taxon>
        <taxon>Nocardiopsidaceae</taxon>
        <taxon>Nocardiopsis</taxon>
    </lineage>
</organism>
<name>D7B9Q7_NOCDD</name>
<evidence type="ECO:0000313" key="3">
    <source>
        <dbReference type="Proteomes" id="UP000002219"/>
    </source>
</evidence>
<keyword evidence="3" id="KW-1185">Reference proteome</keyword>
<dbReference type="AlphaFoldDB" id="D7B9Q7"/>
<evidence type="ECO:0000313" key="2">
    <source>
        <dbReference type="EMBL" id="ADH70915.1"/>
    </source>
</evidence>
<dbReference type="Proteomes" id="UP000002219">
    <property type="component" value="Chromosome 2"/>
</dbReference>
<dbReference type="KEGG" id="nda:Ndas_5536"/>
<proteinExistence type="predicted"/>
<protein>
    <submittedName>
        <fullName evidence="2">Spore-associated protein</fullName>
    </submittedName>
</protein>
<dbReference type="eggNOG" id="ENOG50320YR">
    <property type="taxonomic scope" value="Bacteria"/>
</dbReference>
<accession>D7B9Q7</accession>
<evidence type="ECO:0000256" key="1">
    <source>
        <dbReference type="SAM" id="MobiDB-lite"/>
    </source>
</evidence>
<dbReference type="EMBL" id="CP002041">
    <property type="protein sequence ID" value="ADH70915.1"/>
    <property type="molecule type" value="Genomic_DNA"/>
</dbReference>